<gene>
    <name evidence="2" type="ORF">JCM19275_2965</name>
</gene>
<dbReference type="Proteomes" id="UP000029647">
    <property type="component" value="Unassembled WGS sequence"/>
</dbReference>
<feature type="transmembrane region" description="Helical" evidence="1">
    <location>
        <begin position="30"/>
        <end position="50"/>
    </location>
</feature>
<keyword evidence="1" id="KW-1133">Transmembrane helix</keyword>
<reference evidence="2 3" key="1">
    <citation type="journal article" date="2014" name="Genome Announc.">
        <title>Draft Genome Sequences of Marine Flavobacterium Nonlabens Strains NR17, NR24, NR27, NR32, NR33, and Ara13.</title>
        <authorList>
            <person name="Nakanishi M."/>
            <person name="Meirelles P."/>
            <person name="Suzuki R."/>
            <person name="Takatani N."/>
            <person name="Mino S."/>
            <person name="Suda W."/>
            <person name="Oshima K."/>
            <person name="Hattori M."/>
            <person name="Ohkuma M."/>
            <person name="Hosokawa M."/>
            <person name="Miyashita K."/>
            <person name="Thompson F.L."/>
            <person name="Niwa A."/>
            <person name="Sawabe T."/>
            <person name="Sawabe T."/>
        </authorList>
    </citation>
    <scope>NUCLEOTIDE SEQUENCE [LARGE SCALE GENOMIC DNA]</scope>
    <source>
        <strain evidence="3">JCM19275</strain>
    </source>
</reference>
<evidence type="ECO:0000313" key="3">
    <source>
        <dbReference type="Proteomes" id="UP000029647"/>
    </source>
</evidence>
<name>A0A090WD40_NONUL</name>
<keyword evidence="1" id="KW-0812">Transmembrane</keyword>
<protein>
    <submittedName>
        <fullName evidence="2">Capsular polysaccharide biosynthesis protein</fullName>
    </submittedName>
</protein>
<accession>A0A090WD40</accession>
<proteinExistence type="predicted"/>
<comment type="caution">
    <text evidence="2">The sequence shown here is derived from an EMBL/GenBank/DDBJ whole genome shotgun (WGS) entry which is preliminary data.</text>
</comment>
<sequence length="67" mass="7391">MLSVLVVNGGNYIYNLVLGRLLGPAQFADAAILITFLLVLSFLAMTFQLVTAKYAVLLENTHNFLLF</sequence>
<evidence type="ECO:0000256" key="1">
    <source>
        <dbReference type="SAM" id="Phobius"/>
    </source>
</evidence>
<dbReference type="EMBL" id="BBNT01000001">
    <property type="protein sequence ID" value="GAL74118.1"/>
    <property type="molecule type" value="Genomic_DNA"/>
</dbReference>
<organism evidence="2 3">
    <name type="scientific">Nonlabens ulvanivorans</name>
    <name type="common">Persicivirga ulvanivorans</name>
    <dbReference type="NCBI Taxonomy" id="906888"/>
    <lineage>
        <taxon>Bacteria</taxon>
        <taxon>Pseudomonadati</taxon>
        <taxon>Bacteroidota</taxon>
        <taxon>Flavobacteriia</taxon>
        <taxon>Flavobacteriales</taxon>
        <taxon>Flavobacteriaceae</taxon>
        <taxon>Nonlabens</taxon>
    </lineage>
</organism>
<keyword evidence="1" id="KW-0472">Membrane</keyword>
<dbReference type="AlphaFoldDB" id="A0A090WD40"/>
<evidence type="ECO:0000313" key="2">
    <source>
        <dbReference type="EMBL" id="GAL74118.1"/>
    </source>
</evidence>